<evidence type="ECO:0000313" key="6">
    <source>
        <dbReference type="Proteomes" id="UP000297014"/>
    </source>
</evidence>
<dbReference type="Proteomes" id="UP000297014">
    <property type="component" value="Unassembled WGS sequence"/>
</dbReference>
<dbReference type="GO" id="GO:0030436">
    <property type="term" value="P:asexual sporulation"/>
    <property type="evidence" value="ECO:0007669"/>
    <property type="project" value="InterPro"/>
</dbReference>
<organism evidence="3 5">
    <name type="scientific">Alkalihalobacillus alcalophilus ATCC 27647 = CGMCC 1.3604</name>
    <dbReference type="NCBI Taxonomy" id="1218173"/>
    <lineage>
        <taxon>Bacteria</taxon>
        <taxon>Bacillati</taxon>
        <taxon>Bacillota</taxon>
        <taxon>Bacilli</taxon>
        <taxon>Bacillales</taxon>
        <taxon>Bacillaceae</taxon>
        <taxon>Alkalihalobacillus</taxon>
    </lineage>
</organism>
<evidence type="ECO:0000256" key="2">
    <source>
        <dbReference type="SAM" id="MobiDB-lite"/>
    </source>
</evidence>
<dbReference type="eggNOG" id="ENOG5030D9Q">
    <property type="taxonomic scope" value="Bacteria"/>
</dbReference>
<feature type="region of interest" description="Disordered" evidence="2">
    <location>
        <begin position="1"/>
        <end position="46"/>
    </location>
</feature>
<feature type="compositionally biased region" description="Basic and acidic residues" evidence="2">
    <location>
        <begin position="1"/>
        <end position="12"/>
    </location>
</feature>
<gene>
    <name evidence="4" type="ORF">AJ85_04465</name>
    <name evidence="3" type="ORF">BALCAV_0211230</name>
</gene>
<sequence>MAKSQHAFDKFRPNHLGTQPRKSDSNKGKKMNNKGNEQPDYIPPKG</sequence>
<dbReference type="Proteomes" id="UP000002754">
    <property type="component" value="Unassembled WGS sequence"/>
</dbReference>
<reference evidence="4 6" key="2">
    <citation type="submission" date="2014-01" db="EMBL/GenBank/DDBJ databases">
        <title>Draft genome sequencing of Bacillus alcalophilus CGMCC 1.3604.</title>
        <authorList>
            <person name="Yang J."/>
            <person name="Diao L."/>
            <person name="Yang S."/>
        </authorList>
    </citation>
    <scope>NUCLEOTIDE SEQUENCE [LARGE SCALE GENOMIC DNA]</scope>
    <source>
        <strain evidence="4 6">CGMCC 1.3604</strain>
    </source>
</reference>
<dbReference type="GO" id="GO:0042601">
    <property type="term" value="C:endospore-forming forespore"/>
    <property type="evidence" value="ECO:0007669"/>
    <property type="project" value="InterPro"/>
</dbReference>
<dbReference type="AlphaFoldDB" id="A0A094XEU3"/>
<proteinExistence type="predicted"/>
<dbReference type="EMBL" id="JALP01000065">
    <property type="protein sequence ID" value="THG91523.1"/>
    <property type="molecule type" value="Genomic_DNA"/>
</dbReference>
<comment type="caution">
    <text evidence="3">The sequence shown here is derived from an EMBL/GenBank/DDBJ whole genome shotgun (WGS) entry which is preliminary data.</text>
</comment>
<evidence type="ECO:0000256" key="1">
    <source>
        <dbReference type="ARBA" id="ARBA00022969"/>
    </source>
</evidence>
<dbReference type="GO" id="GO:0030435">
    <property type="term" value="P:sporulation resulting in formation of a cellular spore"/>
    <property type="evidence" value="ECO:0007669"/>
    <property type="project" value="UniProtKB-KW"/>
</dbReference>
<dbReference type="InterPro" id="IPR012612">
    <property type="entry name" value="SASP_SspN"/>
</dbReference>
<evidence type="ECO:0000313" key="4">
    <source>
        <dbReference type="EMBL" id="THG91523.1"/>
    </source>
</evidence>
<keyword evidence="5" id="KW-1185">Reference proteome</keyword>
<accession>A0A094XEU3</accession>
<reference evidence="3 5" key="1">
    <citation type="journal article" date="2014" name="Genome Announc.">
        <title>Draft Genome Sequence of Bacillus alcalophilus AV1934, a Classic Alkaliphile Isolated from Human Feces in 1934.</title>
        <authorList>
            <person name="Attie O."/>
            <person name="Jayaprakash A."/>
            <person name="Shah H."/>
            <person name="Paulsen I.T."/>
            <person name="Morino M."/>
            <person name="Takahashi Y."/>
            <person name="Narumi I."/>
            <person name="Sachidanandam R."/>
            <person name="Satoh K."/>
            <person name="Ito M."/>
            <person name="Krulwich T.A."/>
        </authorList>
    </citation>
    <scope>NUCLEOTIDE SEQUENCE [LARGE SCALE GENOMIC DNA]</scope>
    <source>
        <strain evidence="3 5">AV1934</strain>
    </source>
</reference>
<dbReference type="Pfam" id="PF08177">
    <property type="entry name" value="SspN"/>
    <property type="match status" value="1"/>
</dbReference>
<dbReference type="EMBL" id="ALPT02000033">
    <property type="protein sequence ID" value="KGA97270.1"/>
    <property type="molecule type" value="Genomic_DNA"/>
</dbReference>
<dbReference type="NCBIfam" id="NF006904">
    <property type="entry name" value="PRK09398.1"/>
    <property type="match status" value="1"/>
</dbReference>
<dbReference type="RefSeq" id="WP_003324037.1">
    <property type="nucleotide sequence ID" value="NZ_ALPT02000033.1"/>
</dbReference>
<dbReference type="STRING" id="1218173.BALCAV_0211230"/>
<evidence type="ECO:0000313" key="3">
    <source>
        <dbReference type="EMBL" id="KGA97270.1"/>
    </source>
</evidence>
<name>A0A094XEU3_ALKAL</name>
<keyword evidence="1" id="KW-0749">Sporulation</keyword>
<protein>
    <submittedName>
        <fullName evidence="3 4">Acid-soluble spore protein N</fullName>
    </submittedName>
</protein>
<evidence type="ECO:0000313" key="5">
    <source>
        <dbReference type="Proteomes" id="UP000002754"/>
    </source>
</evidence>